<protein>
    <submittedName>
        <fullName evidence="1">Uncharacterized protein</fullName>
    </submittedName>
</protein>
<dbReference type="AlphaFoldDB" id="A0A1H1JZ21"/>
<reference evidence="2" key="1">
    <citation type="submission" date="2016-10" db="EMBL/GenBank/DDBJ databases">
        <authorList>
            <person name="Varghese N."/>
        </authorList>
    </citation>
    <scope>NUCLEOTIDE SEQUENCE [LARGE SCALE GENOMIC DNA]</scope>
    <source>
        <strain evidence="2">GAS106B</strain>
    </source>
</reference>
<dbReference type="Proteomes" id="UP000183487">
    <property type="component" value="Unassembled WGS sequence"/>
</dbReference>
<dbReference type="EMBL" id="FNKP01000004">
    <property type="protein sequence ID" value="SDR55030.1"/>
    <property type="molecule type" value="Genomic_DNA"/>
</dbReference>
<organism evidence="1 2">
    <name type="scientific">Paraburkholderia fungorum</name>
    <dbReference type="NCBI Taxonomy" id="134537"/>
    <lineage>
        <taxon>Bacteria</taxon>
        <taxon>Pseudomonadati</taxon>
        <taxon>Pseudomonadota</taxon>
        <taxon>Betaproteobacteria</taxon>
        <taxon>Burkholderiales</taxon>
        <taxon>Burkholderiaceae</taxon>
        <taxon>Paraburkholderia</taxon>
    </lineage>
</organism>
<evidence type="ECO:0000313" key="1">
    <source>
        <dbReference type="EMBL" id="SDR55030.1"/>
    </source>
</evidence>
<accession>A0A1H1JZ21</accession>
<proteinExistence type="predicted"/>
<dbReference type="RefSeq" id="WP_074774482.1">
    <property type="nucleotide sequence ID" value="NZ_FNKP01000004.1"/>
</dbReference>
<dbReference type="OrthoDB" id="9859319at2"/>
<name>A0A1H1JZ21_9BURK</name>
<sequence>MATEIVGHFQVTTVVGRKSSGVWYGRYKIARADDPDAVAIFEGLCPNAPDPNLASVAAMAVGKEKAKEL</sequence>
<evidence type="ECO:0000313" key="2">
    <source>
        <dbReference type="Proteomes" id="UP000183487"/>
    </source>
</evidence>
<gene>
    <name evidence="1" type="ORF">SAMN05443245_7570</name>
</gene>
<keyword evidence="2" id="KW-1185">Reference proteome</keyword>